<evidence type="ECO:0000313" key="1">
    <source>
        <dbReference type="EMBL" id="BDV35775.1"/>
    </source>
</evidence>
<dbReference type="Proteomes" id="UP001317629">
    <property type="component" value="Chromosome"/>
</dbReference>
<dbReference type="Pfam" id="PF14079">
    <property type="entry name" value="DUF4260"/>
    <property type="match status" value="1"/>
</dbReference>
<organism evidence="1 2">
    <name type="scientific">Methylocystis iwaonis</name>
    <dbReference type="NCBI Taxonomy" id="2885079"/>
    <lineage>
        <taxon>Bacteria</taxon>
        <taxon>Pseudomonadati</taxon>
        <taxon>Pseudomonadota</taxon>
        <taxon>Alphaproteobacteria</taxon>
        <taxon>Hyphomicrobiales</taxon>
        <taxon>Methylocystaceae</taxon>
        <taxon>Methylocystis</taxon>
    </lineage>
</organism>
<sequence>MKTIGAEPGFVSGAPKLLLRIEGAALMAAALFYYAQAGGDWGRFALLFLFPDLSLLAYLAGPRLGAIAYNLAHTTIGPFAYGVLGAATGQPLLMQIAAIHLAHIGFDRLLGFGLKYGVSFSATHLGPVGKAAPRTASLQARF</sequence>
<dbReference type="EMBL" id="AP027142">
    <property type="protein sequence ID" value="BDV35775.1"/>
    <property type="molecule type" value="Genomic_DNA"/>
</dbReference>
<gene>
    <name evidence="1" type="ORF">SS37A_33040</name>
</gene>
<protein>
    <recommendedName>
        <fullName evidence="3">DUF4260 family protein</fullName>
    </recommendedName>
</protein>
<accession>A0ABM8ECN7</accession>
<name>A0ABM8ECN7_9HYPH</name>
<keyword evidence="2" id="KW-1185">Reference proteome</keyword>
<evidence type="ECO:0000313" key="2">
    <source>
        <dbReference type="Proteomes" id="UP001317629"/>
    </source>
</evidence>
<reference evidence="1 2" key="1">
    <citation type="journal article" date="2023" name="Int. J. Syst. Evol. Microbiol.">
        <title>Methylocystis iwaonis sp. nov., a type II methane-oxidizing bacterium from surface soil of a rice paddy field in Japan, and emended description of the genus Methylocystis (ex Whittenbury et al. 1970) Bowman et al. 1993.</title>
        <authorList>
            <person name="Kaise H."/>
            <person name="Sawadogo J.B."/>
            <person name="Alam M.S."/>
            <person name="Ueno C."/>
            <person name="Dianou D."/>
            <person name="Shinjo R."/>
            <person name="Asakawa S."/>
        </authorList>
    </citation>
    <scope>NUCLEOTIDE SEQUENCE [LARGE SCALE GENOMIC DNA]</scope>
    <source>
        <strain evidence="1 2">SS37A-Re</strain>
    </source>
</reference>
<proteinExistence type="predicted"/>
<dbReference type="InterPro" id="IPR025356">
    <property type="entry name" value="DUF4260"/>
</dbReference>
<dbReference type="RefSeq" id="WP_281929284.1">
    <property type="nucleotide sequence ID" value="NZ_AP027142.1"/>
</dbReference>
<evidence type="ECO:0008006" key="3">
    <source>
        <dbReference type="Google" id="ProtNLM"/>
    </source>
</evidence>